<evidence type="ECO:0000256" key="2">
    <source>
        <dbReference type="SAM" id="Phobius"/>
    </source>
</evidence>
<feature type="region of interest" description="Disordered" evidence="1">
    <location>
        <begin position="244"/>
        <end position="355"/>
    </location>
</feature>
<accession>A0AAD9Z0U3</accession>
<name>A0AAD9Z0U3_9LECA</name>
<dbReference type="EMBL" id="JASNWA010000010">
    <property type="protein sequence ID" value="KAK3167887.1"/>
    <property type="molecule type" value="Genomic_DNA"/>
</dbReference>
<dbReference type="Proteomes" id="UP001276659">
    <property type="component" value="Unassembled WGS sequence"/>
</dbReference>
<dbReference type="AlphaFoldDB" id="A0AAD9Z0U3"/>
<keyword evidence="2" id="KW-1133">Transmembrane helix</keyword>
<dbReference type="InterPro" id="IPR051009">
    <property type="entry name" value="PRM"/>
</dbReference>
<feature type="region of interest" description="Disordered" evidence="1">
    <location>
        <begin position="35"/>
        <end position="77"/>
    </location>
</feature>
<reference evidence="4" key="1">
    <citation type="submission" date="2022-11" db="EMBL/GenBank/DDBJ databases">
        <title>Chromosomal genome sequence assembly and mating type (MAT) locus characterization of the leprose asexual lichenized fungus Lepraria neglecta (Nyl.) Erichsen.</title>
        <authorList>
            <person name="Allen J.L."/>
            <person name="Pfeffer B."/>
        </authorList>
    </citation>
    <scope>NUCLEOTIDE SEQUENCE</scope>
    <source>
        <strain evidence="4">Allen 5258</strain>
    </source>
</reference>
<feature type="compositionally biased region" description="Basic and acidic residues" evidence="1">
    <location>
        <begin position="264"/>
        <end position="274"/>
    </location>
</feature>
<evidence type="ECO:0000313" key="4">
    <source>
        <dbReference type="EMBL" id="KAK3167887.1"/>
    </source>
</evidence>
<proteinExistence type="predicted"/>
<dbReference type="PANTHER" id="PTHR36089:SF1">
    <property type="entry name" value="CHITIN SYNTHASE 3 COMPLEX PROTEIN CSI2-RELATED"/>
    <property type="match status" value="1"/>
</dbReference>
<evidence type="ECO:0000256" key="3">
    <source>
        <dbReference type="SAM" id="SignalP"/>
    </source>
</evidence>
<dbReference type="GO" id="GO:0000324">
    <property type="term" value="C:fungal-type vacuole"/>
    <property type="evidence" value="ECO:0007669"/>
    <property type="project" value="TreeGrafter"/>
</dbReference>
<gene>
    <name evidence="4" type="ORF">OEA41_004333</name>
</gene>
<keyword evidence="5" id="KW-1185">Reference proteome</keyword>
<feature type="compositionally biased region" description="Low complexity" evidence="1">
    <location>
        <begin position="42"/>
        <end position="77"/>
    </location>
</feature>
<feature type="compositionally biased region" description="Pro residues" evidence="1">
    <location>
        <begin position="277"/>
        <end position="286"/>
    </location>
</feature>
<dbReference type="PANTHER" id="PTHR36089">
    <property type="entry name" value="CHITIN SYNTHASE 3 COMPLEX PROTEIN CSI2-RELATED"/>
    <property type="match status" value="1"/>
</dbReference>
<sequence>MRPPPRLQAFSLPVLLTSILLISHVAAQNAPANLPKLPGPGAPTSTTAAAAKTDAAATSKTSETTSKPTAKASAKASASSTDALGVSGLPKLAQDNYPAPTVPPTANAPFMQKSNLPDGTVFIAVGAALGFFGFLVLAWRGLVAWSLHRSVKRAAMAQSAKYDPLGEPRTNLGKTKGPYTNLGPGSTLSLDQLGGMGKGGPTSQSARGSLFFSPTAGATMHTPGSRGSSYLPAGYYAAGNSAPGSGSGMKHVGGGGIGLSNLRPESHRYSRERSTGPSPPDSPSLPPTRGGESTYHGRLSTAGLTMHASNSSLNVSTTAAPTQSRAPSAYLDDLFSNHAPETPPPEEHGRGRNRY</sequence>
<feature type="transmembrane region" description="Helical" evidence="2">
    <location>
        <begin position="121"/>
        <end position="143"/>
    </location>
</feature>
<feature type="chain" id="PRO_5042178529" evidence="3">
    <location>
        <begin position="28"/>
        <end position="355"/>
    </location>
</feature>
<evidence type="ECO:0000256" key="1">
    <source>
        <dbReference type="SAM" id="MobiDB-lite"/>
    </source>
</evidence>
<keyword evidence="2" id="KW-0812">Transmembrane</keyword>
<feature type="compositionally biased region" description="Polar residues" evidence="1">
    <location>
        <begin position="307"/>
        <end position="326"/>
    </location>
</feature>
<organism evidence="4 5">
    <name type="scientific">Lepraria neglecta</name>
    <dbReference type="NCBI Taxonomy" id="209136"/>
    <lineage>
        <taxon>Eukaryota</taxon>
        <taxon>Fungi</taxon>
        <taxon>Dikarya</taxon>
        <taxon>Ascomycota</taxon>
        <taxon>Pezizomycotina</taxon>
        <taxon>Lecanoromycetes</taxon>
        <taxon>OSLEUM clade</taxon>
        <taxon>Lecanoromycetidae</taxon>
        <taxon>Lecanorales</taxon>
        <taxon>Lecanorineae</taxon>
        <taxon>Stereocaulaceae</taxon>
        <taxon>Lepraria</taxon>
    </lineage>
</organism>
<feature type="signal peptide" evidence="3">
    <location>
        <begin position="1"/>
        <end position="27"/>
    </location>
</feature>
<protein>
    <submittedName>
        <fullName evidence="4">Uncharacterized protein</fullName>
    </submittedName>
</protein>
<comment type="caution">
    <text evidence="4">The sequence shown here is derived from an EMBL/GenBank/DDBJ whole genome shotgun (WGS) entry which is preliminary data.</text>
</comment>
<keyword evidence="3" id="KW-0732">Signal</keyword>
<evidence type="ECO:0000313" key="5">
    <source>
        <dbReference type="Proteomes" id="UP001276659"/>
    </source>
</evidence>
<feature type="compositionally biased region" description="Basic and acidic residues" evidence="1">
    <location>
        <begin position="345"/>
        <end position="355"/>
    </location>
</feature>
<keyword evidence="2" id="KW-0472">Membrane</keyword>
<feature type="compositionally biased region" description="Gly residues" evidence="1">
    <location>
        <begin position="245"/>
        <end position="258"/>
    </location>
</feature>